<dbReference type="GO" id="GO:0016787">
    <property type="term" value="F:hydrolase activity"/>
    <property type="evidence" value="ECO:0007669"/>
    <property type="project" value="UniProtKB-ARBA"/>
</dbReference>
<evidence type="ECO:0000313" key="2">
    <source>
        <dbReference type="Proteomes" id="UP000633619"/>
    </source>
</evidence>
<name>A0A8I1DE83_THEIN</name>
<dbReference type="InterPro" id="IPR002591">
    <property type="entry name" value="Phosphodiest/P_Trfase"/>
</dbReference>
<proteinExistence type="predicted"/>
<protein>
    <submittedName>
        <fullName evidence="1">Alkaline phosphatase family protein</fullName>
    </submittedName>
</protein>
<dbReference type="AlphaFoldDB" id="A0A8I1DE83"/>
<dbReference type="PANTHER" id="PTHR10151">
    <property type="entry name" value="ECTONUCLEOTIDE PYROPHOSPHATASE/PHOSPHODIESTERASE"/>
    <property type="match status" value="1"/>
</dbReference>
<gene>
    <name evidence="1" type="ORF">I8U20_05095</name>
</gene>
<accession>A0A8I1DE83</accession>
<reference evidence="1 2" key="1">
    <citation type="submission" date="2020-12" db="EMBL/GenBank/DDBJ databases">
        <title>WGS of Thermoactinomyces spp.</title>
        <authorList>
            <person name="Cheng K."/>
        </authorList>
    </citation>
    <scope>NUCLEOTIDE SEQUENCE [LARGE SCALE GENOMIC DNA]</scope>
    <source>
        <strain evidence="2">CICC 10671\DSM 43846</strain>
    </source>
</reference>
<dbReference type="SUPFAM" id="SSF53649">
    <property type="entry name" value="Alkaline phosphatase-like"/>
    <property type="match status" value="1"/>
</dbReference>
<dbReference type="RefSeq" id="WP_181731932.1">
    <property type="nucleotide sequence ID" value="NZ_JACEIR010000004.1"/>
</dbReference>
<dbReference type="PANTHER" id="PTHR10151:SF120">
    <property type="entry name" value="BIS(5'-ADENOSYL)-TRIPHOSPHATASE"/>
    <property type="match status" value="1"/>
</dbReference>
<dbReference type="InterPro" id="IPR017850">
    <property type="entry name" value="Alkaline_phosphatase_core_sf"/>
</dbReference>
<dbReference type="Gene3D" id="3.40.720.10">
    <property type="entry name" value="Alkaline Phosphatase, subunit A"/>
    <property type="match status" value="1"/>
</dbReference>
<dbReference type="Pfam" id="PF01663">
    <property type="entry name" value="Phosphodiest"/>
    <property type="match status" value="1"/>
</dbReference>
<comment type="caution">
    <text evidence="1">The sequence shown here is derived from an EMBL/GenBank/DDBJ whole genome shotgun (WGS) entry which is preliminary data.</text>
</comment>
<sequence>MILTGIILIALFIVILAVGSELSGFKERRKQQQEMQSLNYSPVQKPVVLIIIDSLMHIPLKEVLDFGKAPAMKYLVENGQYHPKVVTSFPTMSVSIDTTLLTGATPNEHHIYGLVYFHKKENRIVNFGTGFKETFIFGLKTVLQDSLLNLNQKYISPKVKTIHEETDLPTASINGLIYRGNYQRTLFPPLLARWTALLPKRIQTKAPFLFSFGAMSKISKSDKYDSLWRRFGFNDSFSQKELASLIKKGNLPAFTIAYFPTNDDAVHREGPSQIKGIEKADKELQKVLDAFGSWEEAIRQVTWIVMGDSGQTPILPNHQAAYIDLRKLLRDYKIMPIRQKTPRKEDQLVLCVNERMAYIYLTDPDLKMNEVVQALKKEPKLDLIAWQEKDWIHVISGNVPEARCRFQKGGLYADEYGQTWKLEGDLSVLDLKTDDANRIRYGIFPDVLFRLCGVMNTWDRVIIVTASPGYELTGEGSPTHKGGSHGSLHYLDSEVPMIICGTNSRPKTLRLIDIKDWILQLISSDETNL</sequence>
<dbReference type="EMBL" id="JAECVW010000002">
    <property type="protein sequence ID" value="MBH8594704.1"/>
    <property type="molecule type" value="Genomic_DNA"/>
</dbReference>
<organism evidence="1 2">
    <name type="scientific">Thermoactinomyces intermedius</name>
    <dbReference type="NCBI Taxonomy" id="2024"/>
    <lineage>
        <taxon>Bacteria</taxon>
        <taxon>Bacillati</taxon>
        <taxon>Bacillota</taxon>
        <taxon>Bacilli</taxon>
        <taxon>Bacillales</taxon>
        <taxon>Thermoactinomycetaceae</taxon>
        <taxon>Thermoactinomyces</taxon>
    </lineage>
</organism>
<keyword evidence="2" id="KW-1185">Reference proteome</keyword>
<evidence type="ECO:0000313" key="1">
    <source>
        <dbReference type="EMBL" id="MBH8594704.1"/>
    </source>
</evidence>
<dbReference type="Proteomes" id="UP000633619">
    <property type="component" value="Unassembled WGS sequence"/>
</dbReference>